<feature type="compositionally biased region" description="Polar residues" evidence="1">
    <location>
        <begin position="279"/>
        <end position="290"/>
    </location>
</feature>
<proteinExistence type="predicted"/>
<feature type="transmembrane region" description="Helical" evidence="2">
    <location>
        <begin position="27"/>
        <end position="46"/>
    </location>
</feature>
<evidence type="ECO:0000313" key="3">
    <source>
        <dbReference type="EMBL" id="KAH8492081.1"/>
    </source>
</evidence>
<feature type="transmembrane region" description="Helical" evidence="2">
    <location>
        <begin position="96"/>
        <end position="118"/>
    </location>
</feature>
<dbReference type="EMBL" id="JACEGQ020000012">
    <property type="protein sequence ID" value="KAH8492081.1"/>
    <property type="molecule type" value="Genomic_DNA"/>
</dbReference>
<keyword evidence="2" id="KW-0472">Membrane</keyword>
<comment type="caution">
    <text evidence="3">The sequence shown here is derived from an EMBL/GenBank/DDBJ whole genome shotgun (WGS) entry which is preliminary data.</text>
</comment>
<organism evidence="3 4">
    <name type="scientific">Populus deltoides</name>
    <name type="common">Eastern poplar</name>
    <name type="synonym">Eastern cottonwood</name>
    <dbReference type="NCBI Taxonomy" id="3696"/>
    <lineage>
        <taxon>Eukaryota</taxon>
        <taxon>Viridiplantae</taxon>
        <taxon>Streptophyta</taxon>
        <taxon>Embryophyta</taxon>
        <taxon>Tracheophyta</taxon>
        <taxon>Spermatophyta</taxon>
        <taxon>Magnoliopsida</taxon>
        <taxon>eudicotyledons</taxon>
        <taxon>Gunneridae</taxon>
        <taxon>Pentapetalae</taxon>
        <taxon>rosids</taxon>
        <taxon>fabids</taxon>
        <taxon>Malpighiales</taxon>
        <taxon>Salicaceae</taxon>
        <taxon>Saliceae</taxon>
        <taxon>Populus</taxon>
    </lineage>
</organism>
<dbReference type="PANTHER" id="PTHR34967:SF1">
    <property type="entry name" value="OS02G0257200 PROTEIN"/>
    <property type="match status" value="1"/>
</dbReference>
<dbReference type="AlphaFoldDB" id="A0A8T2XIX8"/>
<evidence type="ECO:0000256" key="1">
    <source>
        <dbReference type="SAM" id="MobiDB-lite"/>
    </source>
</evidence>
<feature type="compositionally biased region" description="Polar residues" evidence="1">
    <location>
        <begin position="305"/>
        <end position="316"/>
    </location>
</feature>
<evidence type="ECO:0000256" key="2">
    <source>
        <dbReference type="SAM" id="Phobius"/>
    </source>
</evidence>
<feature type="region of interest" description="Disordered" evidence="1">
    <location>
        <begin position="262"/>
        <end position="323"/>
    </location>
</feature>
<dbReference type="Proteomes" id="UP000807159">
    <property type="component" value="Chromosome 12"/>
</dbReference>
<feature type="compositionally biased region" description="Basic and acidic residues" evidence="1">
    <location>
        <begin position="291"/>
        <end position="302"/>
    </location>
</feature>
<protein>
    <submittedName>
        <fullName evidence="3">Uncharacterized protein</fullName>
    </submittedName>
</protein>
<reference evidence="3" key="1">
    <citation type="journal article" date="2021" name="J. Hered.">
        <title>Genome Assembly of Salicaceae Populus deltoides (Eastern Cottonwood) I-69 Based on Nanopore Sequencing and Hi-C Technologies.</title>
        <authorList>
            <person name="Bai S."/>
            <person name="Wu H."/>
            <person name="Zhang J."/>
            <person name="Pan Z."/>
            <person name="Zhao W."/>
            <person name="Li Z."/>
            <person name="Tong C."/>
        </authorList>
    </citation>
    <scope>NUCLEOTIDE SEQUENCE</scope>
    <source>
        <tissue evidence="3">Leaf</tissue>
    </source>
</reference>
<gene>
    <name evidence="3" type="ORF">H0E87_021607</name>
</gene>
<keyword evidence="2" id="KW-1133">Transmembrane helix</keyword>
<feature type="transmembrane region" description="Helical" evidence="2">
    <location>
        <begin position="170"/>
        <end position="187"/>
    </location>
</feature>
<feature type="transmembrane region" description="Helical" evidence="2">
    <location>
        <begin position="207"/>
        <end position="230"/>
    </location>
</feature>
<evidence type="ECO:0000313" key="4">
    <source>
        <dbReference type="Proteomes" id="UP000807159"/>
    </source>
</evidence>
<dbReference type="PANTHER" id="PTHR34967">
    <property type="entry name" value="OS02G0257200 PROTEIN"/>
    <property type="match status" value="1"/>
</dbReference>
<keyword evidence="4" id="KW-1185">Reference proteome</keyword>
<name>A0A8T2XIX8_POPDE</name>
<sequence length="362" mass="40519">MVKLASARESRMYGPRLSKNRAEYMNAGLYVFATIVLIGGFVAELSKETKPGLVLLLIALLLITVVNLHDLVAHLAGIDYRWRLMGCDTQLALVEFAVPVIQALGALLSFLGILFLFIQEYKGYGHFKLERHALNLLAAGPAFWVLGSLHNSCQIYERADGHVQILQQSVHIPFLMGSSLFLVGSILNIREQAGWGHHGLELLGKTWVWIGFFGSLMFFIGGLADVVKVFEMQQIDGLRLEKLRGGAQERLVREREGQAPLILAEAEEEGEKDSRRNKSSAYSCTNSTNPRRGEEEEKDSRRNKSSTTYSRTNSLQGWGCRKSRERNLSKASRAIMLTDSGNFKIDEIHELKEFSKSAKLFG</sequence>
<accession>A0A8T2XIX8</accession>
<keyword evidence="2" id="KW-0812">Transmembrane</keyword>
<feature type="transmembrane region" description="Helical" evidence="2">
    <location>
        <begin position="53"/>
        <end position="76"/>
    </location>
</feature>